<organism evidence="2 3">
    <name type="scientific">Streptomyces echinoruber</name>
    <dbReference type="NCBI Taxonomy" id="68898"/>
    <lineage>
        <taxon>Bacteria</taxon>
        <taxon>Bacillati</taxon>
        <taxon>Actinomycetota</taxon>
        <taxon>Actinomycetes</taxon>
        <taxon>Kitasatosporales</taxon>
        <taxon>Streptomycetaceae</taxon>
        <taxon>Streptomyces</taxon>
    </lineage>
</organism>
<feature type="region of interest" description="Disordered" evidence="1">
    <location>
        <begin position="148"/>
        <end position="170"/>
    </location>
</feature>
<reference evidence="2" key="1">
    <citation type="journal article" date="2014" name="Int. J. Syst. Evol. Microbiol.">
        <title>Complete genome sequence of Corynebacterium casei LMG S-19264T (=DSM 44701T), isolated from a smear-ripened cheese.</title>
        <authorList>
            <consortium name="US DOE Joint Genome Institute (JGI-PGF)"/>
            <person name="Walter F."/>
            <person name="Albersmeier A."/>
            <person name="Kalinowski J."/>
            <person name="Ruckert C."/>
        </authorList>
    </citation>
    <scope>NUCLEOTIDE SEQUENCE</scope>
    <source>
        <strain evidence="2">JCM 5016</strain>
    </source>
</reference>
<proteinExistence type="predicted"/>
<name>A0A918RJ41_9ACTN</name>
<dbReference type="EMBL" id="BMWH01000020">
    <property type="protein sequence ID" value="GHA00921.1"/>
    <property type="molecule type" value="Genomic_DNA"/>
</dbReference>
<protein>
    <submittedName>
        <fullName evidence="2">Uncharacterized protein</fullName>
    </submittedName>
</protein>
<comment type="caution">
    <text evidence="2">The sequence shown here is derived from an EMBL/GenBank/DDBJ whole genome shotgun (WGS) entry which is preliminary data.</text>
</comment>
<sequence>MGAPATSPPPEATLIRLAREAAGLSPESAAARMEIKFSGSRWRQIERGWRADLNGPVIAPAATLAHMAWTLGITSERLAEAGREDAVAILREMERSKAPASPEAAGQGPLAELEEWQQQVILNALDERPRSAREKALLLRTLAAKIEAQAAREEQRAEDNATQAPTRSAS</sequence>
<reference evidence="2" key="2">
    <citation type="submission" date="2020-09" db="EMBL/GenBank/DDBJ databases">
        <authorList>
            <person name="Sun Q."/>
            <person name="Ohkuma M."/>
        </authorList>
    </citation>
    <scope>NUCLEOTIDE SEQUENCE</scope>
    <source>
        <strain evidence="2">JCM 5016</strain>
    </source>
</reference>
<keyword evidence="3" id="KW-1185">Reference proteome</keyword>
<evidence type="ECO:0000313" key="3">
    <source>
        <dbReference type="Proteomes" id="UP000623010"/>
    </source>
</evidence>
<evidence type="ECO:0000256" key="1">
    <source>
        <dbReference type="SAM" id="MobiDB-lite"/>
    </source>
</evidence>
<gene>
    <name evidence="2" type="ORF">GCM10010389_45260</name>
</gene>
<dbReference type="AlphaFoldDB" id="A0A918RJ41"/>
<feature type="compositionally biased region" description="Polar residues" evidence="1">
    <location>
        <begin position="160"/>
        <end position="170"/>
    </location>
</feature>
<evidence type="ECO:0000313" key="2">
    <source>
        <dbReference type="EMBL" id="GHA00921.1"/>
    </source>
</evidence>
<feature type="compositionally biased region" description="Basic and acidic residues" evidence="1">
    <location>
        <begin position="150"/>
        <end position="159"/>
    </location>
</feature>
<dbReference type="Proteomes" id="UP000623010">
    <property type="component" value="Unassembled WGS sequence"/>
</dbReference>
<accession>A0A918RJ41</accession>